<dbReference type="GO" id="GO:0030248">
    <property type="term" value="F:cellulose binding"/>
    <property type="evidence" value="ECO:0007669"/>
    <property type="project" value="InterPro"/>
</dbReference>
<dbReference type="InterPro" id="IPR000254">
    <property type="entry name" value="CBD"/>
</dbReference>
<dbReference type="GO" id="GO:0005975">
    <property type="term" value="P:carbohydrate metabolic process"/>
    <property type="evidence" value="ECO:0007669"/>
    <property type="project" value="InterPro"/>
</dbReference>
<accession>A0A4S4MV83</accession>
<evidence type="ECO:0000256" key="2">
    <source>
        <dbReference type="ARBA" id="ARBA00022801"/>
    </source>
</evidence>
<dbReference type="SUPFAM" id="SSF57180">
    <property type="entry name" value="Cellulose-binding domain"/>
    <property type="match status" value="1"/>
</dbReference>
<proteinExistence type="predicted"/>
<dbReference type="EMBL" id="SGPM01000121">
    <property type="protein sequence ID" value="THH29497.1"/>
    <property type="molecule type" value="Genomic_DNA"/>
</dbReference>
<feature type="signal peptide" evidence="4">
    <location>
        <begin position="1"/>
        <end position="20"/>
    </location>
</feature>
<evidence type="ECO:0000313" key="7">
    <source>
        <dbReference type="Proteomes" id="UP000308730"/>
    </source>
</evidence>
<organism evidence="6 7">
    <name type="scientific">Antrodiella citrinella</name>
    <dbReference type="NCBI Taxonomy" id="2447956"/>
    <lineage>
        <taxon>Eukaryota</taxon>
        <taxon>Fungi</taxon>
        <taxon>Dikarya</taxon>
        <taxon>Basidiomycota</taxon>
        <taxon>Agaricomycotina</taxon>
        <taxon>Agaricomycetes</taxon>
        <taxon>Polyporales</taxon>
        <taxon>Steccherinaceae</taxon>
        <taxon>Antrodiella</taxon>
    </lineage>
</organism>
<evidence type="ECO:0000256" key="1">
    <source>
        <dbReference type="ARBA" id="ARBA00022729"/>
    </source>
</evidence>
<reference evidence="6 7" key="1">
    <citation type="submission" date="2019-02" db="EMBL/GenBank/DDBJ databases">
        <title>Genome sequencing of the rare red list fungi Antrodiella citrinella (Flaviporus citrinellus).</title>
        <authorList>
            <person name="Buettner E."/>
            <person name="Kellner H."/>
        </authorList>
    </citation>
    <scope>NUCLEOTIDE SEQUENCE [LARGE SCALE GENOMIC DNA]</scope>
    <source>
        <strain evidence="6 7">DSM 108506</strain>
    </source>
</reference>
<feature type="compositionally biased region" description="Low complexity" evidence="3">
    <location>
        <begin position="84"/>
        <end position="93"/>
    </location>
</feature>
<dbReference type="InterPro" id="IPR035971">
    <property type="entry name" value="CBD_sf"/>
</dbReference>
<dbReference type="Pfam" id="PF00734">
    <property type="entry name" value="CBM_1"/>
    <property type="match status" value="1"/>
</dbReference>
<dbReference type="GO" id="GO:0005576">
    <property type="term" value="C:extracellular region"/>
    <property type="evidence" value="ECO:0007669"/>
    <property type="project" value="InterPro"/>
</dbReference>
<dbReference type="SMART" id="SM00236">
    <property type="entry name" value="fCBD"/>
    <property type="match status" value="1"/>
</dbReference>
<dbReference type="AlphaFoldDB" id="A0A4S4MV83"/>
<evidence type="ECO:0000256" key="4">
    <source>
        <dbReference type="SAM" id="SignalP"/>
    </source>
</evidence>
<dbReference type="Proteomes" id="UP000308730">
    <property type="component" value="Unassembled WGS sequence"/>
</dbReference>
<feature type="chain" id="PRO_5020251609" description="CBM1 domain-containing protein" evidence="4">
    <location>
        <begin position="21"/>
        <end position="251"/>
    </location>
</feature>
<keyword evidence="1 4" id="KW-0732">Signal</keyword>
<keyword evidence="7" id="KW-1185">Reference proteome</keyword>
<evidence type="ECO:0000313" key="6">
    <source>
        <dbReference type="EMBL" id="THH29497.1"/>
    </source>
</evidence>
<evidence type="ECO:0000256" key="3">
    <source>
        <dbReference type="SAM" id="MobiDB-lite"/>
    </source>
</evidence>
<feature type="domain" description="CBM1" evidence="5">
    <location>
        <begin position="22"/>
        <end position="58"/>
    </location>
</feature>
<sequence length="251" mass="25433">MKYAIASSACALLLAVGASAQATAPQWGQCGGLGWTGPTVCPAGWGCVSTNEYYAQCLQGATPAPPTTAPASPTTPIGGGGGTPTTSSSAASGTTTLLSGNSFIRAVEDPNFHQYLQSEVLGTAGDAVLGSPATAAQFQIVNGQLVQEVPGGTLLYATVEGQANSTVTKLKMSWSTTPASGANAGTFMWSGDTVEWSIPTIARPQLNAWLVCPDAAGNKDVYINLGNYDYMTPAGCADETIHAYTGATATP</sequence>
<evidence type="ECO:0000259" key="5">
    <source>
        <dbReference type="PROSITE" id="PS51164"/>
    </source>
</evidence>
<keyword evidence="2" id="KW-0378">Hydrolase</keyword>
<dbReference type="PROSITE" id="PS51164">
    <property type="entry name" value="CBM1_2"/>
    <property type="match status" value="1"/>
</dbReference>
<dbReference type="GO" id="GO:0016787">
    <property type="term" value="F:hydrolase activity"/>
    <property type="evidence" value="ECO:0007669"/>
    <property type="project" value="UniProtKB-KW"/>
</dbReference>
<gene>
    <name evidence="6" type="ORF">EUX98_g4692</name>
</gene>
<feature type="region of interest" description="Disordered" evidence="3">
    <location>
        <begin position="64"/>
        <end position="93"/>
    </location>
</feature>
<name>A0A4S4MV83_9APHY</name>
<protein>
    <recommendedName>
        <fullName evidence="5">CBM1 domain-containing protein</fullName>
    </recommendedName>
</protein>
<comment type="caution">
    <text evidence="6">The sequence shown here is derived from an EMBL/GenBank/DDBJ whole genome shotgun (WGS) entry which is preliminary data.</text>
</comment>
<dbReference type="OrthoDB" id="2115822at2759"/>
<dbReference type="PROSITE" id="PS00562">
    <property type="entry name" value="CBM1_1"/>
    <property type="match status" value="1"/>
</dbReference>